<dbReference type="AlphaFoldDB" id="A0A3S5B7H0"/>
<comment type="caution">
    <text evidence="1">The sequence shown here is derived from an EMBL/GenBank/DDBJ whole genome shotgun (WGS) entry which is preliminary data.</text>
</comment>
<name>A0A3S5B7H0_9PLAT</name>
<protein>
    <submittedName>
        <fullName evidence="1">Uncharacterized protein</fullName>
    </submittedName>
</protein>
<evidence type="ECO:0000313" key="1">
    <source>
        <dbReference type="EMBL" id="VEL38659.1"/>
    </source>
</evidence>
<keyword evidence="2" id="KW-1185">Reference proteome</keyword>
<evidence type="ECO:0000313" key="2">
    <source>
        <dbReference type="Proteomes" id="UP000784294"/>
    </source>
</evidence>
<dbReference type="EMBL" id="CAAALY010258558">
    <property type="protein sequence ID" value="VEL38659.1"/>
    <property type="molecule type" value="Genomic_DNA"/>
</dbReference>
<proteinExistence type="predicted"/>
<reference evidence="1" key="1">
    <citation type="submission" date="2018-11" db="EMBL/GenBank/DDBJ databases">
        <authorList>
            <consortium name="Pathogen Informatics"/>
        </authorList>
    </citation>
    <scope>NUCLEOTIDE SEQUENCE</scope>
</reference>
<sequence length="119" mass="13030">SSHLGDIEPKCRVLAQLVLPYRRGEIVVQAYNVLLSLGHLLAAAPGGAAEVEEAWRPEAVLLQENDCLHAVCARKLASVQLRLKTGDKGIRPQKEVSLSHINRLMAHQLAGLLQIRKLS</sequence>
<dbReference type="OrthoDB" id="10250004at2759"/>
<dbReference type="InterPro" id="IPR036525">
    <property type="entry name" value="Tubulin/FtsZ_GTPase_sf"/>
</dbReference>
<gene>
    <name evidence="1" type="ORF">PXEA_LOCUS32099</name>
</gene>
<accession>A0A3S5B7H0</accession>
<organism evidence="1 2">
    <name type="scientific">Protopolystoma xenopodis</name>
    <dbReference type="NCBI Taxonomy" id="117903"/>
    <lineage>
        <taxon>Eukaryota</taxon>
        <taxon>Metazoa</taxon>
        <taxon>Spiralia</taxon>
        <taxon>Lophotrochozoa</taxon>
        <taxon>Platyhelminthes</taxon>
        <taxon>Monogenea</taxon>
        <taxon>Polyopisthocotylea</taxon>
        <taxon>Polystomatidea</taxon>
        <taxon>Polystomatidae</taxon>
        <taxon>Protopolystoma</taxon>
    </lineage>
</organism>
<feature type="non-terminal residue" evidence="1">
    <location>
        <position position="119"/>
    </location>
</feature>
<dbReference type="Proteomes" id="UP000784294">
    <property type="component" value="Unassembled WGS sequence"/>
</dbReference>
<dbReference type="SUPFAM" id="SSF52490">
    <property type="entry name" value="Tubulin nucleotide-binding domain-like"/>
    <property type="match status" value="1"/>
</dbReference>
<dbReference type="Gene3D" id="3.40.50.1440">
    <property type="entry name" value="Tubulin/FtsZ, GTPase domain"/>
    <property type="match status" value="1"/>
</dbReference>